<dbReference type="EMBL" id="JBITPR010000066">
    <property type="protein sequence ID" value="MFI7876078.1"/>
    <property type="molecule type" value="Genomic_DNA"/>
</dbReference>
<keyword evidence="3" id="KW-1185">Reference proteome</keyword>
<accession>A0ABW8BLZ9</accession>
<feature type="region of interest" description="Disordered" evidence="1">
    <location>
        <begin position="374"/>
        <end position="394"/>
    </location>
</feature>
<organism evidence="2 3">
    <name type="scientific">Streptomyces salinarius</name>
    <dbReference type="NCBI Taxonomy" id="2762598"/>
    <lineage>
        <taxon>Bacteria</taxon>
        <taxon>Bacillati</taxon>
        <taxon>Actinomycetota</taxon>
        <taxon>Actinomycetes</taxon>
        <taxon>Kitasatosporales</taxon>
        <taxon>Streptomycetaceae</taxon>
        <taxon>Streptomyces</taxon>
    </lineage>
</organism>
<evidence type="ECO:0000313" key="2">
    <source>
        <dbReference type="EMBL" id="MFI7876078.1"/>
    </source>
</evidence>
<evidence type="ECO:0000313" key="3">
    <source>
        <dbReference type="Proteomes" id="UP001614264"/>
    </source>
</evidence>
<sequence>MDPYGPTAQRFPLVARFRPPCLPLPDRVRGLVELAGAAVEKSDQGLASAACNQAALIASDVGLPGLARMLCRRHAAAYLHACPLPGMSAIRGLEPVVNLARLQIRAGHAEEGRRWLLALYAAVEAGTAARFEGIAVPSDLTATDDDRREVRAWLWRVLLADGTRTLTTKGRWTEAEAHIEAHRGVGSRMLDGRQTAVLAALTAGNTARTAALLADTTPGEPWEQAVTACLTVLCRRAAGQPVDRQVADLVTAYIGRKTEPGMTVFDIRLGLTALDATGSTGSPSARRIVDDLHRRTTEAQDGYAAREMLAAPLFTEIASDRQAQDCRALVRACALGAGALPDELRGELAAVVRTGDSVIRASLAPAFPLGHTPRPYGENLRRAAGSAEEESLNR</sequence>
<protein>
    <submittedName>
        <fullName evidence="2">Uncharacterized protein</fullName>
    </submittedName>
</protein>
<dbReference type="Proteomes" id="UP001614264">
    <property type="component" value="Unassembled WGS sequence"/>
</dbReference>
<proteinExistence type="predicted"/>
<reference evidence="2 3" key="1">
    <citation type="submission" date="2024-07" db="EMBL/GenBank/DDBJ databases">
        <title>Whole genome sequencing of Prodigiosin pigment-producing Streptomyces salinarius isolated from rhizosphere soil of Arachis hypogaea.</title>
        <authorList>
            <person name="Vidhya A."/>
            <person name="Ramya S."/>
        </authorList>
    </citation>
    <scope>NUCLEOTIDE SEQUENCE [LARGE SCALE GENOMIC DNA]</scope>
    <source>
        <strain evidence="2 3">VRMG2420</strain>
    </source>
</reference>
<name>A0ABW8BLZ9_9ACTN</name>
<dbReference type="RefSeq" id="WP_399595029.1">
    <property type="nucleotide sequence ID" value="NZ_JBITPR010000066.1"/>
</dbReference>
<comment type="caution">
    <text evidence="2">The sequence shown here is derived from an EMBL/GenBank/DDBJ whole genome shotgun (WGS) entry which is preliminary data.</text>
</comment>
<gene>
    <name evidence="2" type="ORF">AB4829_36490</name>
</gene>
<evidence type="ECO:0000256" key="1">
    <source>
        <dbReference type="SAM" id="MobiDB-lite"/>
    </source>
</evidence>